<dbReference type="eggNOG" id="KOG0017">
    <property type="taxonomic scope" value="Eukaryota"/>
</dbReference>
<dbReference type="CDD" id="cd09274">
    <property type="entry name" value="RNase_HI_RT_Ty3"/>
    <property type="match status" value="1"/>
</dbReference>
<dbReference type="GO" id="GO:0003964">
    <property type="term" value="F:RNA-directed DNA polymerase activity"/>
    <property type="evidence" value="ECO:0007669"/>
    <property type="project" value="UniProtKB-KW"/>
</dbReference>
<evidence type="ECO:0000256" key="7">
    <source>
        <dbReference type="ARBA" id="ARBA00022918"/>
    </source>
</evidence>
<dbReference type="GO" id="GO:0008233">
    <property type="term" value="F:peptidase activity"/>
    <property type="evidence" value="ECO:0007669"/>
    <property type="project" value="UniProtKB-KW"/>
</dbReference>
<evidence type="ECO:0000259" key="9">
    <source>
        <dbReference type="PROSITE" id="PS50878"/>
    </source>
</evidence>
<dbReference type="CDD" id="cd01647">
    <property type="entry name" value="RT_LTR"/>
    <property type="match status" value="1"/>
</dbReference>
<keyword evidence="7" id="KW-0695">RNA-directed DNA polymerase</keyword>
<keyword evidence="1" id="KW-0645">Protease</keyword>
<keyword evidence="2" id="KW-0808">Transferase</keyword>
<dbReference type="OrthoDB" id="6148559at2759"/>
<dbReference type="InParanoid" id="A0A1X7V1E0"/>
<dbReference type="Gene3D" id="3.30.70.270">
    <property type="match status" value="2"/>
</dbReference>
<keyword evidence="5" id="KW-0255">Endonuclease</keyword>
<dbReference type="FunFam" id="3.10.20.370:FF:000001">
    <property type="entry name" value="Retrovirus-related Pol polyprotein from transposon 17.6-like protein"/>
    <property type="match status" value="1"/>
</dbReference>
<keyword evidence="3" id="KW-0548">Nucleotidyltransferase</keyword>
<dbReference type="GO" id="GO:0006508">
    <property type="term" value="P:proteolysis"/>
    <property type="evidence" value="ECO:0007669"/>
    <property type="project" value="UniProtKB-KW"/>
</dbReference>
<sequence>MLDHGVIRPSSSPWAAPIVLVKKKDGGVRFCVDFWMLNSVATFHSYPMPRIEEMFETVGGARIMTTLDLAKGYWQIPLDESSREKTAFATPDGLYEFEVMPFGLHSAPATFQRMVNTVLRSCFQFAQAYIDEIVIFSQNWKEHLYHLEEVLECLWDANLTVQLGKCQFAKPYVHYLGHVIRQGKVLPDKEKIRAVQCYPRPSTKKEVRAFLGLAGYYRRLVPQFANIAAPLTNLTKKREPDKVKWTESCEKAFQDLQNSLSMEPILLVADPKKPFVLQTDASNLQLGAVLSQTGNDQIEHPVAFASRRLLLGETRYSTVDERLAIVWALNYFKIYLLGQQFVIETDHKLCLGCRG</sequence>
<evidence type="ECO:0000256" key="6">
    <source>
        <dbReference type="ARBA" id="ARBA00022801"/>
    </source>
</evidence>
<evidence type="ECO:0000256" key="2">
    <source>
        <dbReference type="ARBA" id="ARBA00022679"/>
    </source>
</evidence>
<dbReference type="EnsemblMetazoa" id="Aqu2.1.34060_001">
    <property type="protein sequence ID" value="Aqu2.1.34060_001"/>
    <property type="gene ID" value="Aqu2.1.34060"/>
</dbReference>
<proteinExistence type="predicted"/>
<evidence type="ECO:0000313" key="10">
    <source>
        <dbReference type="EnsemblMetazoa" id="Aqu2.1.34060_001"/>
    </source>
</evidence>
<dbReference type="InterPro" id="IPR041577">
    <property type="entry name" value="RT_RNaseH_2"/>
</dbReference>
<dbReference type="PROSITE" id="PS50878">
    <property type="entry name" value="RT_POL"/>
    <property type="match status" value="1"/>
</dbReference>
<dbReference type="GO" id="GO:0004519">
    <property type="term" value="F:endonuclease activity"/>
    <property type="evidence" value="ECO:0007669"/>
    <property type="project" value="UniProtKB-KW"/>
</dbReference>
<dbReference type="AlphaFoldDB" id="A0A1X7V1E0"/>
<dbReference type="PANTHER" id="PTHR37984:SF5">
    <property type="entry name" value="PROTEIN NYNRIN-LIKE"/>
    <property type="match status" value="1"/>
</dbReference>
<name>A0A1X7V1E0_AMPQE</name>
<dbReference type="SUPFAM" id="SSF56672">
    <property type="entry name" value="DNA/RNA polymerases"/>
    <property type="match status" value="1"/>
</dbReference>
<dbReference type="Pfam" id="PF17919">
    <property type="entry name" value="RT_RNaseH_2"/>
    <property type="match status" value="1"/>
</dbReference>
<dbReference type="PANTHER" id="PTHR37984">
    <property type="entry name" value="PROTEIN CBG26694"/>
    <property type="match status" value="1"/>
</dbReference>
<keyword evidence="4" id="KW-0540">Nuclease</keyword>
<dbReference type="InterPro" id="IPR043502">
    <property type="entry name" value="DNA/RNA_pol_sf"/>
</dbReference>
<dbReference type="Gene3D" id="3.10.20.370">
    <property type="match status" value="1"/>
</dbReference>
<dbReference type="InterPro" id="IPR000477">
    <property type="entry name" value="RT_dom"/>
</dbReference>
<dbReference type="Gene3D" id="3.10.10.10">
    <property type="entry name" value="HIV Type 1 Reverse Transcriptase, subunit A, domain 1"/>
    <property type="match status" value="1"/>
</dbReference>
<feature type="domain" description="Reverse transcriptase" evidence="9">
    <location>
        <begin position="2"/>
        <end position="180"/>
    </location>
</feature>
<dbReference type="FunFam" id="3.10.10.10:FF:000007">
    <property type="entry name" value="Retrovirus-related Pol polyprotein from transposon 17.6-like Protein"/>
    <property type="match status" value="1"/>
</dbReference>
<dbReference type="Pfam" id="PF00078">
    <property type="entry name" value="RVT_1"/>
    <property type="match status" value="1"/>
</dbReference>
<evidence type="ECO:0000256" key="4">
    <source>
        <dbReference type="ARBA" id="ARBA00022722"/>
    </source>
</evidence>
<evidence type="ECO:0000256" key="5">
    <source>
        <dbReference type="ARBA" id="ARBA00022759"/>
    </source>
</evidence>
<organism evidence="10">
    <name type="scientific">Amphimedon queenslandica</name>
    <name type="common">Sponge</name>
    <dbReference type="NCBI Taxonomy" id="400682"/>
    <lineage>
        <taxon>Eukaryota</taxon>
        <taxon>Metazoa</taxon>
        <taxon>Porifera</taxon>
        <taxon>Demospongiae</taxon>
        <taxon>Heteroscleromorpha</taxon>
        <taxon>Haplosclerida</taxon>
        <taxon>Niphatidae</taxon>
        <taxon>Amphimedon</taxon>
    </lineage>
</organism>
<evidence type="ECO:0000256" key="1">
    <source>
        <dbReference type="ARBA" id="ARBA00022670"/>
    </source>
</evidence>
<dbReference type="InterPro" id="IPR050951">
    <property type="entry name" value="Retrovirus_Pol_polyprotein"/>
</dbReference>
<accession>A0A1X7V1E0</accession>
<protein>
    <recommendedName>
        <fullName evidence="9">Reverse transcriptase domain-containing protein</fullName>
    </recommendedName>
</protein>
<reference evidence="10" key="1">
    <citation type="submission" date="2017-05" db="UniProtKB">
        <authorList>
            <consortium name="EnsemblMetazoa"/>
        </authorList>
    </citation>
    <scope>IDENTIFICATION</scope>
</reference>
<evidence type="ECO:0000256" key="8">
    <source>
        <dbReference type="ARBA" id="ARBA00023268"/>
    </source>
</evidence>
<dbReference type="InterPro" id="IPR043128">
    <property type="entry name" value="Rev_trsase/Diguanyl_cyclase"/>
</dbReference>
<keyword evidence="8" id="KW-0511">Multifunctional enzyme</keyword>
<evidence type="ECO:0000256" key="3">
    <source>
        <dbReference type="ARBA" id="ARBA00022695"/>
    </source>
</evidence>
<keyword evidence="6" id="KW-0378">Hydrolase</keyword>
<dbReference type="FunFam" id="3.30.70.270:FF:000020">
    <property type="entry name" value="Transposon Tf2-6 polyprotein-like Protein"/>
    <property type="match status" value="1"/>
</dbReference>